<gene>
    <name evidence="8" type="ORF">ABY42_18725</name>
</gene>
<keyword evidence="4 5" id="KW-0067">ATP-binding</keyword>
<dbReference type="SMART" id="SM00382">
    <property type="entry name" value="AAA"/>
    <property type="match status" value="1"/>
</dbReference>
<dbReference type="PATRIC" id="fig|35746.4.peg.4118"/>
<organism evidence="8 9">
    <name type="scientific">Haloferax gibbonsii</name>
    <dbReference type="NCBI Taxonomy" id="35746"/>
    <lineage>
        <taxon>Archaea</taxon>
        <taxon>Methanobacteriati</taxon>
        <taxon>Methanobacteriota</taxon>
        <taxon>Stenosarchaea group</taxon>
        <taxon>Halobacteria</taxon>
        <taxon>Halobacteriales</taxon>
        <taxon>Haloferacaceae</taxon>
        <taxon>Haloferax</taxon>
    </lineage>
</organism>
<dbReference type="SMART" id="SM01074">
    <property type="entry name" value="Cdc6_C"/>
    <property type="match status" value="1"/>
</dbReference>
<dbReference type="SUPFAM" id="SSF46785">
    <property type="entry name" value="Winged helix' DNA-binding domain"/>
    <property type="match status" value="1"/>
</dbReference>
<protein>
    <recommendedName>
        <fullName evidence="5">ORC1-type DNA replication protein</fullName>
    </recommendedName>
</protein>
<evidence type="ECO:0000259" key="7">
    <source>
        <dbReference type="SMART" id="SM01074"/>
    </source>
</evidence>
<comment type="similarity">
    <text evidence="1 5">Belongs to the CDC6/cdc18 family.</text>
</comment>
<dbReference type="KEGG" id="hgi:ABY42_18725"/>
<dbReference type="SUPFAM" id="SSF52540">
    <property type="entry name" value="P-loop containing nucleoside triphosphate hydrolases"/>
    <property type="match status" value="1"/>
</dbReference>
<dbReference type="InterPro" id="IPR055237">
    <property type="entry name" value="Cdc6_lid"/>
</dbReference>
<dbReference type="GO" id="GO:0016887">
    <property type="term" value="F:ATP hydrolysis activity"/>
    <property type="evidence" value="ECO:0007669"/>
    <property type="project" value="InterPro"/>
</dbReference>
<feature type="binding site" evidence="5">
    <location>
        <position position="204"/>
    </location>
    <ligand>
        <name>ATP</name>
        <dbReference type="ChEBI" id="CHEBI:30616"/>
    </ligand>
</feature>
<proteinExistence type="inferred from homology"/>
<keyword evidence="2 5" id="KW-0235">DNA replication</keyword>
<dbReference type="InterPro" id="IPR049945">
    <property type="entry name" value="AAA_22"/>
</dbReference>
<dbReference type="AlphaFoldDB" id="A0A0K1IZX6"/>
<dbReference type="InterPro" id="IPR050311">
    <property type="entry name" value="ORC1/CDC6"/>
</dbReference>
<dbReference type="EMBL" id="CP011950">
    <property type="protein sequence ID" value="AKU09850.1"/>
    <property type="molecule type" value="Genomic_DNA"/>
</dbReference>
<accession>A0A0K1IZX6</accession>
<dbReference type="Pfam" id="PF22703">
    <property type="entry name" value="Cdc6_lid"/>
    <property type="match status" value="1"/>
</dbReference>
<dbReference type="Gene3D" id="3.40.50.300">
    <property type="entry name" value="P-loop containing nucleotide triphosphate hydrolases"/>
    <property type="match status" value="1"/>
</dbReference>
<evidence type="ECO:0000313" key="8">
    <source>
        <dbReference type="EMBL" id="AKU09850.1"/>
    </source>
</evidence>
<dbReference type="NCBIfam" id="TIGR02928">
    <property type="entry name" value="orc1/cdc6 family replication initiation protein"/>
    <property type="match status" value="1"/>
</dbReference>
<feature type="domain" description="AAA+ ATPase" evidence="6">
    <location>
        <begin position="50"/>
        <end position="205"/>
    </location>
</feature>
<feature type="binding site" evidence="5">
    <location>
        <position position="216"/>
    </location>
    <ligand>
        <name>ATP</name>
        <dbReference type="ChEBI" id="CHEBI:30616"/>
    </ligand>
</feature>
<dbReference type="HAMAP" id="MF_01407">
    <property type="entry name" value="ORC1_type_DNA_replic_protein"/>
    <property type="match status" value="1"/>
</dbReference>
<dbReference type="GO" id="GO:0005524">
    <property type="term" value="F:ATP binding"/>
    <property type="evidence" value="ECO:0007669"/>
    <property type="project" value="UniProtKB-UniRule"/>
</dbReference>
<evidence type="ECO:0000256" key="5">
    <source>
        <dbReference type="HAMAP-Rule" id="MF_01407"/>
    </source>
</evidence>
<keyword evidence="3 5" id="KW-0547">Nucleotide-binding</keyword>
<sequence length="428" mass="47631">MREFGEEQTIFDDMDVLNPNKGYRPRELPEREMELDELHSALRPATLGSTPLNVFVYGPTGQGKTAAINLKTHQLQSFADEQGIDVTVVNVKCKGLDKSYHLLTHLVKELRGPGAELPKGHQKKALFQMVTTELRKIGGTIIVILDEIDAIGDDDYVLYELPRLELDDVRLSIIGITNDLQFRENLNADVRSSLGEDEIEFSPYNANQLRAILARRAAKGLKDTEFVDRTAEDSRPTVATNGIDGKVLVSDVLEPDVIPLAAAFAAADSGDARQAIKLLFRACRLADDAGEQSVTEQHVRDARDYIERRAVERGIHSLPTHAKIALMAVTYYTVRDDATWIETNKLYDYHKQICAQYGVESLSDRRYREKLNNLSHSNILKKKTTGRGQGKGVTNRYSLAVGIETAIENLPNSDDRLGGGADVIRDMA</sequence>
<dbReference type="InterPro" id="IPR014277">
    <property type="entry name" value="Orc1/Cdc6_arc"/>
</dbReference>
<dbReference type="CDD" id="cd08768">
    <property type="entry name" value="Cdc6_C"/>
    <property type="match status" value="1"/>
</dbReference>
<dbReference type="InterPro" id="IPR036390">
    <property type="entry name" value="WH_DNA-bd_sf"/>
</dbReference>
<feature type="domain" description="Cdc6 C-terminal" evidence="7">
    <location>
        <begin position="326"/>
        <end position="410"/>
    </location>
</feature>
<geneLocation type="plasmid" evidence="8 9">
    <name>pHG3</name>
</geneLocation>
<evidence type="ECO:0000256" key="3">
    <source>
        <dbReference type="ARBA" id="ARBA00022741"/>
    </source>
</evidence>
<dbReference type="Proteomes" id="UP000066124">
    <property type="component" value="Plasmid pHG3"/>
</dbReference>
<keyword evidence="8" id="KW-0131">Cell cycle</keyword>
<dbReference type="Pfam" id="PF13401">
    <property type="entry name" value="AAA_22"/>
    <property type="match status" value="1"/>
</dbReference>
<keyword evidence="8" id="KW-0614">Plasmid</keyword>
<reference evidence="9" key="1">
    <citation type="journal article" date="2015" name="J. Biotechnol.">
        <title>Complete genome sequence of Haloferax gibbonsii strain ARA6, a potential producer of polyhydroxyalkanoates and halocins isolated from Araruama, Rio de Janeiro, Brasil.</title>
        <authorList>
            <person name="Pinto L.H."/>
            <person name="D'Alincourt Carvalho-Assef A.P."/>
            <person name="Vieira R.P."/>
            <person name="Clementino M.M."/>
            <person name="Albano R.M."/>
        </authorList>
    </citation>
    <scope>NUCLEOTIDE SEQUENCE [LARGE SCALE GENOMIC DNA]</scope>
    <source>
        <strain evidence="9">ARA6</strain>
        <plasmid evidence="9">Plasmid pHG3</plasmid>
    </source>
</reference>
<dbReference type="Gene3D" id="1.10.8.60">
    <property type="match status" value="1"/>
</dbReference>
<dbReference type="RefSeq" id="WP_050460468.1">
    <property type="nucleotide sequence ID" value="NZ_CP011950.1"/>
</dbReference>
<dbReference type="PANTHER" id="PTHR10763:SF22">
    <property type="entry name" value="ORC1-TYPE DNA REPLICATION PROTEIN"/>
    <property type="match status" value="1"/>
</dbReference>
<dbReference type="GO" id="GO:0051301">
    <property type="term" value="P:cell division"/>
    <property type="evidence" value="ECO:0007669"/>
    <property type="project" value="UniProtKB-KW"/>
</dbReference>
<dbReference type="Pfam" id="PF09079">
    <property type="entry name" value="WHD_Cdc6"/>
    <property type="match status" value="1"/>
</dbReference>
<dbReference type="Gene3D" id="1.10.10.10">
    <property type="entry name" value="Winged helix-like DNA-binding domain superfamily/Winged helix DNA-binding domain"/>
    <property type="match status" value="1"/>
</dbReference>
<evidence type="ECO:0000313" key="9">
    <source>
        <dbReference type="Proteomes" id="UP000066124"/>
    </source>
</evidence>
<name>A0A0K1IZX6_HALGI</name>
<dbReference type="PANTHER" id="PTHR10763">
    <property type="entry name" value="CELL DIVISION CONTROL PROTEIN 6-RELATED"/>
    <property type="match status" value="1"/>
</dbReference>
<comment type="caution">
    <text evidence="5">Lacks conserved residue(s) required for the propagation of feature annotation.</text>
</comment>
<comment type="function">
    <text evidence="5">Involved in regulation of DNA replication.</text>
</comment>
<dbReference type="InterPro" id="IPR015163">
    <property type="entry name" value="Cdc6_C"/>
</dbReference>
<dbReference type="InterPro" id="IPR036388">
    <property type="entry name" value="WH-like_DNA-bd_sf"/>
</dbReference>
<dbReference type="GeneID" id="25248028"/>
<dbReference type="InterPro" id="IPR027417">
    <property type="entry name" value="P-loop_NTPase"/>
</dbReference>
<dbReference type="CDD" id="cd00009">
    <property type="entry name" value="AAA"/>
    <property type="match status" value="1"/>
</dbReference>
<keyword evidence="8" id="KW-0132">Cell division</keyword>
<dbReference type="GO" id="GO:0006260">
    <property type="term" value="P:DNA replication"/>
    <property type="evidence" value="ECO:0007669"/>
    <property type="project" value="UniProtKB-UniRule"/>
</dbReference>
<evidence type="ECO:0000256" key="2">
    <source>
        <dbReference type="ARBA" id="ARBA00022705"/>
    </source>
</evidence>
<dbReference type="InterPro" id="IPR003593">
    <property type="entry name" value="AAA+_ATPase"/>
</dbReference>
<evidence type="ECO:0000256" key="4">
    <source>
        <dbReference type="ARBA" id="ARBA00022840"/>
    </source>
</evidence>
<evidence type="ECO:0000256" key="1">
    <source>
        <dbReference type="ARBA" id="ARBA00006184"/>
    </source>
</evidence>
<evidence type="ECO:0000259" key="6">
    <source>
        <dbReference type="SMART" id="SM00382"/>
    </source>
</evidence>